<dbReference type="PROSITE" id="PS00616">
    <property type="entry name" value="HIS_ACID_PHOSPHAT_1"/>
    <property type="match status" value="1"/>
</dbReference>
<evidence type="ECO:0000313" key="9">
    <source>
        <dbReference type="Proteomes" id="UP000053328"/>
    </source>
</evidence>
<dbReference type="InterPro" id="IPR016274">
    <property type="entry name" value="Histidine_acid_Pase_euk"/>
</dbReference>
<keyword evidence="7" id="KW-0732">Signal</keyword>
<dbReference type="Proteomes" id="UP000053328">
    <property type="component" value="Unassembled WGS sequence"/>
</dbReference>
<dbReference type="RefSeq" id="XP_016239335.1">
    <property type="nucleotide sequence ID" value="XM_016377765.1"/>
</dbReference>
<keyword evidence="3" id="KW-0378">Hydrolase</keyword>
<organism evidence="8 9">
    <name type="scientific">Exophiala spinifera</name>
    <dbReference type="NCBI Taxonomy" id="91928"/>
    <lineage>
        <taxon>Eukaryota</taxon>
        <taxon>Fungi</taxon>
        <taxon>Dikarya</taxon>
        <taxon>Ascomycota</taxon>
        <taxon>Pezizomycotina</taxon>
        <taxon>Eurotiomycetes</taxon>
        <taxon>Chaetothyriomycetidae</taxon>
        <taxon>Chaetothyriales</taxon>
        <taxon>Herpotrichiellaceae</taxon>
        <taxon>Exophiala</taxon>
    </lineage>
</organism>
<dbReference type="VEuPathDB" id="FungiDB:PV08_03411"/>
<feature type="active site" description="Proton donor" evidence="5">
    <location>
        <position position="358"/>
    </location>
</feature>
<dbReference type="STRING" id="91928.A0A0D2C6D0"/>
<protein>
    <recommendedName>
        <fullName evidence="2">3-phytase</fullName>
        <ecNumber evidence="2">3.1.3.8</ecNumber>
    </recommendedName>
</protein>
<dbReference type="AlphaFoldDB" id="A0A0D2C6D0"/>
<dbReference type="GO" id="GO:0003993">
    <property type="term" value="F:acid phosphatase activity"/>
    <property type="evidence" value="ECO:0007669"/>
    <property type="project" value="TreeGrafter"/>
</dbReference>
<comment type="similarity">
    <text evidence="1">Belongs to the histidine acid phosphatase family.</text>
</comment>
<dbReference type="GO" id="GO:0009277">
    <property type="term" value="C:fungal-type cell wall"/>
    <property type="evidence" value="ECO:0007669"/>
    <property type="project" value="TreeGrafter"/>
</dbReference>
<gene>
    <name evidence="8" type="ORF">PV08_03411</name>
</gene>
<dbReference type="SUPFAM" id="SSF53254">
    <property type="entry name" value="Phosphoglycerate mutase-like"/>
    <property type="match status" value="1"/>
</dbReference>
<dbReference type="CDD" id="cd07061">
    <property type="entry name" value="HP_HAP_like"/>
    <property type="match status" value="1"/>
</dbReference>
<dbReference type="InterPro" id="IPR033379">
    <property type="entry name" value="Acid_Pase_AS"/>
</dbReference>
<name>A0A0D2C6D0_9EURO</name>
<dbReference type="Pfam" id="PF00328">
    <property type="entry name" value="His_Phos_2"/>
    <property type="match status" value="1"/>
</dbReference>
<dbReference type="EC" id="3.1.3.8" evidence="2"/>
<evidence type="ECO:0000256" key="3">
    <source>
        <dbReference type="ARBA" id="ARBA00022801"/>
    </source>
</evidence>
<keyword evidence="4" id="KW-0325">Glycoprotein</keyword>
<evidence type="ECO:0000256" key="6">
    <source>
        <dbReference type="PIRSR" id="PIRSR000894-2"/>
    </source>
</evidence>
<feature type="disulfide bond" evidence="6">
    <location>
        <begin position="63"/>
        <end position="407"/>
    </location>
</feature>
<evidence type="ECO:0000313" key="8">
    <source>
        <dbReference type="EMBL" id="KIW19119.1"/>
    </source>
</evidence>
<feature type="disulfide bond" evidence="6">
    <location>
        <begin position="264"/>
        <end position="278"/>
    </location>
</feature>
<dbReference type="EMBL" id="KN847493">
    <property type="protein sequence ID" value="KIW19119.1"/>
    <property type="molecule type" value="Genomic_DNA"/>
</dbReference>
<feature type="disulfide bond" evidence="6">
    <location>
        <begin position="428"/>
        <end position="436"/>
    </location>
</feature>
<dbReference type="InterPro" id="IPR029033">
    <property type="entry name" value="His_PPase_superfam"/>
</dbReference>
<dbReference type="GO" id="GO:0016158">
    <property type="term" value="F:inositol hexakisphosphate 3-phosphatase activity"/>
    <property type="evidence" value="ECO:0007669"/>
    <property type="project" value="UniProtKB-EC"/>
</dbReference>
<evidence type="ECO:0000256" key="4">
    <source>
        <dbReference type="ARBA" id="ARBA00023180"/>
    </source>
</evidence>
<accession>A0A0D2C6D0</accession>
<feature type="signal peptide" evidence="7">
    <location>
        <begin position="1"/>
        <end position="20"/>
    </location>
</feature>
<dbReference type="PANTHER" id="PTHR20963">
    <property type="entry name" value="MULTIPLE INOSITOL POLYPHOSPHATE PHOSPHATASE-RELATED"/>
    <property type="match status" value="1"/>
</dbReference>
<dbReference type="PIRSF" id="PIRSF000894">
    <property type="entry name" value="Acid_phosphatase"/>
    <property type="match status" value="1"/>
</dbReference>
<dbReference type="PANTHER" id="PTHR20963:SF23">
    <property type="entry name" value="3-PHYTASE"/>
    <property type="match status" value="1"/>
</dbReference>
<keyword evidence="9" id="KW-1185">Reference proteome</keyword>
<evidence type="ECO:0000256" key="1">
    <source>
        <dbReference type="ARBA" id="ARBA00005375"/>
    </source>
</evidence>
<evidence type="ECO:0000256" key="5">
    <source>
        <dbReference type="PIRSR" id="PIRSR000894-1"/>
    </source>
</evidence>
<keyword evidence="6" id="KW-1015">Disulfide bond</keyword>
<dbReference type="Gene3D" id="3.40.50.1240">
    <property type="entry name" value="Phosphoglycerate mutase-like"/>
    <property type="match status" value="1"/>
</dbReference>
<feature type="active site" description="Nucleophile" evidence="5">
    <location>
        <position position="74"/>
    </location>
</feature>
<dbReference type="InterPro" id="IPR000560">
    <property type="entry name" value="His_Pase_clade-2"/>
</dbReference>
<dbReference type="HOGENOM" id="CLU_020880_3_0_1"/>
<sequence length="490" mass="53335">MPISFQIVVVSALLQVVADAGPPFGEMQPSIGGATFPPLLGGSSPWFPGPNVNQISADTPAGCTVDMAAFISRHGSRYPDPGAYSDWQELYWKIQNVTTPFEADEQLAFVKEWQPVFTHPQQQISQISPGGYKELYDMGVAYRWRYPQLYSDGEAFVAWANRYQANQPRVIDSARLFTRGFVGPNATTLGTVYVLNNTDPRSLGNSLAPSDLCPAYEDDSGGAFATTWANIYLPQIAERINNLTTPPGALNFTKDDVAVFATLCGYETQITGRTSPWCSVLSEDELEQYEYAQDIRYYYGSGPGALKNNTFMLPFLEAVVARFQDGPSKVYVSSDTSNGSATSSTFSPPRLIAAFTNDGQINQLASLIGVFDDQEPLPATHIPPQRRYIASHYTTMRGTISFERLTCSNNGQYIQILLNDAVYPVVGCDAGPGRSCPLSQYAGIVATKQAAAGSFVETCFGNASIAETSEPVKTTFLMDVELPFVEAVAP</sequence>
<evidence type="ECO:0000256" key="2">
    <source>
        <dbReference type="ARBA" id="ARBA00012632"/>
    </source>
</evidence>
<dbReference type="GeneID" id="27330494"/>
<proteinExistence type="inferred from homology"/>
<reference evidence="8 9" key="1">
    <citation type="submission" date="2015-01" db="EMBL/GenBank/DDBJ databases">
        <title>The Genome Sequence of Exophiala spinifera CBS89968.</title>
        <authorList>
            <consortium name="The Broad Institute Genomics Platform"/>
            <person name="Cuomo C."/>
            <person name="de Hoog S."/>
            <person name="Gorbushina A."/>
            <person name="Stielow B."/>
            <person name="Teixiera M."/>
            <person name="Abouelleil A."/>
            <person name="Chapman S.B."/>
            <person name="Priest M."/>
            <person name="Young S.K."/>
            <person name="Wortman J."/>
            <person name="Nusbaum C."/>
            <person name="Birren B."/>
        </authorList>
    </citation>
    <scope>NUCLEOTIDE SEQUENCE [LARGE SCALE GENOMIC DNA]</scope>
    <source>
        <strain evidence="8 9">CBS 89968</strain>
    </source>
</reference>
<feature type="chain" id="PRO_5002239575" description="3-phytase" evidence="7">
    <location>
        <begin position="21"/>
        <end position="490"/>
    </location>
</feature>
<dbReference type="OrthoDB" id="6509975at2759"/>
<evidence type="ECO:0000256" key="7">
    <source>
        <dbReference type="SAM" id="SignalP"/>
    </source>
</evidence>